<dbReference type="AlphaFoldDB" id="A0A8D0FNX6"/>
<name>A0A8D0FNX6_STROC</name>
<comment type="subunit">
    <text evidence="11">Microtubule inner protein component of sperm flagellar doublet microtubules. Interacts with TEKT3.</text>
</comment>
<evidence type="ECO:0000256" key="5">
    <source>
        <dbReference type="ARBA" id="ARBA00022846"/>
    </source>
</evidence>
<dbReference type="InterPro" id="IPR048256">
    <property type="entry name" value="Tektin-like"/>
</dbReference>
<dbReference type="GO" id="GO:0005634">
    <property type="term" value="C:nucleus"/>
    <property type="evidence" value="ECO:0007669"/>
    <property type="project" value="TreeGrafter"/>
</dbReference>
<keyword evidence="3" id="KW-0963">Cytoplasm</keyword>
<evidence type="ECO:0000256" key="2">
    <source>
        <dbReference type="ARBA" id="ARBA00007209"/>
    </source>
</evidence>
<evidence type="ECO:0000256" key="3">
    <source>
        <dbReference type="ARBA" id="ARBA00022490"/>
    </source>
</evidence>
<keyword evidence="5 12" id="KW-0282">Flagellum</keyword>
<protein>
    <recommendedName>
        <fullName evidence="12">Tektin</fullName>
    </recommendedName>
</protein>
<dbReference type="Proteomes" id="UP000694551">
    <property type="component" value="Unplaced"/>
</dbReference>
<dbReference type="PANTHER" id="PTHR19960:SF23">
    <property type="entry name" value="TEKTIN-5"/>
    <property type="match status" value="1"/>
</dbReference>
<dbReference type="GO" id="GO:0060294">
    <property type="term" value="P:cilium movement involved in cell motility"/>
    <property type="evidence" value="ECO:0007669"/>
    <property type="project" value="UniProtKB-UniRule"/>
</dbReference>
<dbReference type="GO" id="GO:0060271">
    <property type="term" value="P:cilium assembly"/>
    <property type="evidence" value="ECO:0007669"/>
    <property type="project" value="UniProtKB-UniRule"/>
</dbReference>
<reference evidence="13" key="2">
    <citation type="submission" date="2025-09" db="UniProtKB">
        <authorList>
            <consortium name="Ensembl"/>
        </authorList>
    </citation>
    <scope>IDENTIFICATION</scope>
</reference>
<sequence length="433" mass="49794">MEFLGTKQLASYCGTKKSCLFPDLAPTSTTKDAYQSYYLPGYRYLSSWGPSLLYKVASVPPSSDKQFSPIGQRPLLCLHYALPCTSEDSRECAGRLNADSMRLMQDKDQLIYQMQKDSRRNLGERICTTDFWRSELIYELESLLKETQDLETTKKRLDCAADEMKEPLKAGFSSHYTKITSCFSPFWFSVIKMTNIIKCTLTVVQSKVFPFHSINRDAQHVREQDLCDKNSAHLIDEKCFKLRNTSDSINFYHGVKKHKGSLQRGLVAVIPICFSAFSVQLLSALTVTSLMYSGNCLELTNMFCFVQILQEIFQTEDTVMLPERSIKAKEYPLKVAQTRLEERTKRPNIELCRDQPIPFSFFGLVTEVYTIDDTLQILKRRLQEAHDTLQMLNLYKSKLEHEISVKANSFFIDKKCMDMCKVFPSTPQLIGYT</sequence>
<evidence type="ECO:0000256" key="8">
    <source>
        <dbReference type="ARBA" id="ARBA00023212"/>
    </source>
</evidence>
<organism evidence="13 14">
    <name type="scientific">Strix occidentalis caurina</name>
    <name type="common">northern spotted owl</name>
    <dbReference type="NCBI Taxonomy" id="311401"/>
    <lineage>
        <taxon>Eukaryota</taxon>
        <taxon>Metazoa</taxon>
        <taxon>Chordata</taxon>
        <taxon>Craniata</taxon>
        <taxon>Vertebrata</taxon>
        <taxon>Euteleostomi</taxon>
        <taxon>Archelosauria</taxon>
        <taxon>Archosauria</taxon>
        <taxon>Dinosauria</taxon>
        <taxon>Saurischia</taxon>
        <taxon>Theropoda</taxon>
        <taxon>Coelurosauria</taxon>
        <taxon>Aves</taxon>
        <taxon>Neognathae</taxon>
        <taxon>Neoaves</taxon>
        <taxon>Telluraves</taxon>
        <taxon>Strigiformes</taxon>
        <taxon>Strigidae</taxon>
        <taxon>Strix</taxon>
    </lineage>
</organism>
<keyword evidence="14" id="KW-1185">Reference proteome</keyword>
<comment type="subcellular location">
    <subcellularLocation>
        <location evidence="12">Cytoplasm</location>
        <location evidence="12">Cytoskeleton</location>
        <location evidence="12">Cilium axoneme</location>
    </subcellularLocation>
    <subcellularLocation>
        <location evidence="1">Cytoplasm</location>
        <location evidence="1">Cytoskeleton</location>
        <location evidence="1">Flagellum axoneme</location>
    </subcellularLocation>
</comment>
<evidence type="ECO:0000256" key="4">
    <source>
        <dbReference type="ARBA" id="ARBA00022843"/>
    </source>
</evidence>
<keyword evidence="9 12" id="KW-0966">Cell projection</keyword>
<evidence type="ECO:0000313" key="14">
    <source>
        <dbReference type="Proteomes" id="UP000694551"/>
    </source>
</evidence>
<dbReference type="Ensembl" id="ENSSOCT00000017924.1">
    <property type="protein sequence ID" value="ENSSOCP00000017477.1"/>
    <property type="gene ID" value="ENSSOCG00000013053.1"/>
</dbReference>
<evidence type="ECO:0000256" key="1">
    <source>
        <dbReference type="ARBA" id="ARBA00004611"/>
    </source>
</evidence>
<accession>A0A8D0FNX6</accession>
<comment type="function">
    <text evidence="10">Sperm-specific microtubule inner protein (MIP) part of the dynein-decorated doublet microtubules (DMTs) in flagellar axoneme. Forms an extensive interaction network in different conformations that reinforces the helix bundle composed by other tektin proteins (TEKT1 to TEKT4) and MIPs to anchor the tektin bundle onto the tubulin wall of A-tubule of the sperm flagellum.</text>
</comment>
<proteinExistence type="inferred from homology"/>
<evidence type="ECO:0000256" key="11">
    <source>
        <dbReference type="ARBA" id="ARBA00047089"/>
    </source>
</evidence>
<keyword evidence="7 12" id="KW-0969">Cilium</keyword>
<evidence type="ECO:0000256" key="12">
    <source>
        <dbReference type="RuleBase" id="RU367040"/>
    </source>
</evidence>
<evidence type="ECO:0000256" key="6">
    <source>
        <dbReference type="ARBA" id="ARBA00023054"/>
    </source>
</evidence>
<dbReference type="GO" id="GO:0005930">
    <property type="term" value="C:axoneme"/>
    <property type="evidence" value="ECO:0007669"/>
    <property type="project" value="UniProtKB-SubCell"/>
</dbReference>
<reference evidence="13" key="1">
    <citation type="submission" date="2025-08" db="UniProtKB">
        <authorList>
            <consortium name="Ensembl"/>
        </authorList>
    </citation>
    <scope>IDENTIFICATION</scope>
</reference>
<dbReference type="GO" id="GO:0036126">
    <property type="term" value="C:sperm flagellum"/>
    <property type="evidence" value="ECO:0007669"/>
    <property type="project" value="TreeGrafter"/>
</dbReference>
<dbReference type="PANTHER" id="PTHR19960">
    <property type="entry name" value="TEKTIN"/>
    <property type="match status" value="1"/>
</dbReference>
<comment type="similarity">
    <text evidence="2 12">Belongs to the tektin family.</text>
</comment>
<dbReference type="Pfam" id="PF03148">
    <property type="entry name" value="Tektin"/>
    <property type="match status" value="2"/>
</dbReference>
<dbReference type="InterPro" id="IPR000435">
    <property type="entry name" value="Tektins"/>
</dbReference>
<dbReference type="PRINTS" id="PR00511">
    <property type="entry name" value="TEKTIN"/>
</dbReference>
<evidence type="ECO:0000256" key="10">
    <source>
        <dbReference type="ARBA" id="ARBA00046061"/>
    </source>
</evidence>
<evidence type="ECO:0000256" key="9">
    <source>
        <dbReference type="ARBA" id="ARBA00023273"/>
    </source>
</evidence>
<evidence type="ECO:0000256" key="7">
    <source>
        <dbReference type="ARBA" id="ARBA00023069"/>
    </source>
</evidence>
<evidence type="ECO:0000313" key="13">
    <source>
        <dbReference type="Ensembl" id="ENSSOCP00000017477.1"/>
    </source>
</evidence>
<keyword evidence="8" id="KW-0206">Cytoskeleton</keyword>
<keyword evidence="4" id="KW-0832">Ubl conjugation</keyword>
<keyword evidence="6" id="KW-0175">Coiled coil</keyword>
<dbReference type="GO" id="GO:0015630">
    <property type="term" value="C:microtubule cytoskeleton"/>
    <property type="evidence" value="ECO:0007669"/>
    <property type="project" value="UniProtKB-UniRule"/>
</dbReference>